<reference evidence="8" key="1">
    <citation type="journal article" date="2019" name="Int. J. Syst. Evol. Microbiol.">
        <title>The Global Catalogue of Microorganisms (GCM) 10K type strain sequencing project: providing services to taxonomists for standard genome sequencing and annotation.</title>
        <authorList>
            <consortium name="The Broad Institute Genomics Platform"/>
            <consortium name="The Broad Institute Genome Sequencing Center for Infectious Disease"/>
            <person name="Wu L."/>
            <person name="Ma J."/>
        </authorList>
    </citation>
    <scope>NUCLEOTIDE SEQUENCE [LARGE SCALE GENOMIC DNA]</scope>
    <source>
        <strain evidence="8">JCM 18304</strain>
    </source>
</reference>
<comment type="similarity">
    <text evidence="1 4">Belongs to the ketopantoate reductase family.</text>
</comment>
<dbReference type="InterPro" id="IPR008927">
    <property type="entry name" value="6-PGluconate_DH-like_C_sf"/>
</dbReference>
<dbReference type="InterPro" id="IPR051402">
    <property type="entry name" value="KPR-Related"/>
</dbReference>
<comment type="function">
    <text evidence="4">Catalyzes the NADPH-dependent reduction of ketopantoate into pantoic acid.</text>
</comment>
<accession>A0ABP9SP59</accession>
<evidence type="ECO:0000313" key="7">
    <source>
        <dbReference type="EMBL" id="GAA5199343.1"/>
    </source>
</evidence>
<dbReference type="SUPFAM" id="SSF51735">
    <property type="entry name" value="NAD(P)-binding Rossmann-fold domains"/>
    <property type="match status" value="1"/>
</dbReference>
<dbReference type="Pfam" id="PF08546">
    <property type="entry name" value="ApbA_C"/>
    <property type="match status" value="1"/>
</dbReference>
<dbReference type="Gene3D" id="3.40.50.720">
    <property type="entry name" value="NAD(P)-binding Rossmann-like Domain"/>
    <property type="match status" value="1"/>
</dbReference>
<keyword evidence="4" id="KW-0566">Pantothenate biosynthesis</keyword>
<gene>
    <name evidence="7" type="ORF">GCM10023322_74770</name>
</gene>
<keyword evidence="8" id="KW-1185">Reference proteome</keyword>
<keyword evidence="3 4" id="KW-0560">Oxidoreductase</keyword>
<organism evidence="7 8">
    <name type="scientific">Rugosimonospora acidiphila</name>
    <dbReference type="NCBI Taxonomy" id="556531"/>
    <lineage>
        <taxon>Bacteria</taxon>
        <taxon>Bacillati</taxon>
        <taxon>Actinomycetota</taxon>
        <taxon>Actinomycetes</taxon>
        <taxon>Micromonosporales</taxon>
        <taxon>Micromonosporaceae</taxon>
        <taxon>Rugosimonospora</taxon>
    </lineage>
</organism>
<dbReference type="Pfam" id="PF02558">
    <property type="entry name" value="ApbA"/>
    <property type="match status" value="1"/>
</dbReference>
<dbReference type="NCBIfam" id="TIGR00745">
    <property type="entry name" value="apbA_panE"/>
    <property type="match status" value="1"/>
</dbReference>
<dbReference type="Gene3D" id="1.10.1040.10">
    <property type="entry name" value="N-(1-d-carboxylethyl)-l-norvaline Dehydrogenase, domain 2"/>
    <property type="match status" value="1"/>
</dbReference>
<evidence type="ECO:0000313" key="8">
    <source>
        <dbReference type="Proteomes" id="UP001501570"/>
    </source>
</evidence>
<evidence type="ECO:0000256" key="2">
    <source>
        <dbReference type="ARBA" id="ARBA00022857"/>
    </source>
</evidence>
<proteinExistence type="inferred from homology"/>
<evidence type="ECO:0000256" key="3">
    <source>
        <dbReference type="ARBA" id="ARBA00023002"/>
    </source>
</evidence>
<dbReference type="PANTHER" id="PTHR21708">
    <property type="entry name" value="PROBABLE 2-DEHYDROPANTOATE 2-REDUCTASE"/>
    <property type="match status" value="1"/>
</dbReference>
<dbReference type="InterPro" id="IPR003710">
    <property type="entry name" value="ApbA"/>
</dbReference>
<comment type="caution">
    <text evidence="7">The sequence shown here is derived from an EMBL/GenBank/DDBJ whole genome shotgun (WGS) entry which is preliminary data.</text>
</comment>
<evidence type="ECO:0000256" key="1">
    <source>
        <dbReference type="ARBA" id="ARBA00007870"/>
    </source>
</evidence>
<evidence type="ECO:0000259" key="5">
    <source>
        <dbReference type="Pfam" id="PF02558"/>
    </source>
</evidence>
<dbReference type="Proteomes" id="UP001501570">
    <property type="component" value="Unassembled WGS sequence"/>
</dbReference>
<dbReference type="InterPro" id="IPR013328">
    <property type="entry name" value="6PGD_dom2"/>
</dbReference>
<keyword evidence="2 4" id="KW-0521">NADP</keyword>
<feature type="domain" description="Ketopantoate reductase N-terminal" evidence="5">
    <location>
        <begin position="7"/>
        <end position="145"/>
    </location>
</feature>
<comment type="catalytic activity">
    <reaction evidence="4">
        <text>(R)-pantoate + NADP(+) = 2-dehydropantoate + NADPH + H(+)</text>
        <dbReference type="Rhea" id="RHEA:16233"/>
        <dbReference type="ChEBI" id="CHEBI:11561"/>
        <dbReference type="ChEBI" id="CHEBI:15378"/>
        <dbReference type="ChEBI" id="CHEBI:15980"/>
        <dbReference type="ChEBI" id="CHEBI:57783"/>
        <dbReference type="ChEBI" id="CHEBI:58349"/>
        <dbReference type="EC" id="1.1.1.169"/>
    </reaction>
</comment>
<dbReference type="PANTHER" id="PTHR21708:SF26">
    <property type="entry name" value="2-DEHYDROPANTOATE 2-REDUCTASE"/>
    <property type="match status" value="1"/>
</dbReference>
<name>A0ABP9SP59_9ACTN</name>
<dbReference type="EC" id="1.1.1.169" evidence="4"/>
<dbReference type="RefSeq" id="WP_345637946.1">
    <property type="nucleotide sequence ID" value="NZ_BAABJQ010000037.1"/>
</dbReference>
<dbReference type="SUPFAM" id="SSF48179">
    <property type="entry name" value="6-phosphogluconate dehydrogenase C-terminal domain-like"/>
    <property type="match status" value="1"/>
</dbReference>
<sequence>MEQRYGVAIVGPGGIGGLVGGVLARAGHPVTFVARPESAARLNSDGLSVRSAVFGDFHVAVRAVTRLDERVDVCVLTVKATSLRQALAGVPLSALADGLVLPLLNGVEHLAGLRDRFPPAQVVAGAIRVESTRVGPGRIEHTSPFCRIDVGSETAPRERVEALAAQLSRAGLDTRVRDDEANLLWDKLAFLAPMALLTTHDGAPAGVVRTRRRADLEAVIGEVAAVARSAGAQADPVAILAMVDAVPEGMKSSMQRDAEAGRPIELDAIGGVVLRTARRHGVEAPVTARLVEDLRVRADQPPIPQQSRANRIER</sequence>
<comment type="pathway">
    <text evidence="4">Cofactor biosynthesis; (R)-pantothenate biosynthesis; (R)-pantoate from 3-methyl-2-oxobutanoate: step 2/2.</text>
</comment>
<feature type="domain" description="Ketopantoate reductase C-terminal" evidence="6">
    <location>
        <begin position="184"/>
        <end position="295"/>
    </location>
</feature>
<dbReference type="InterPro" id="IPR036291">
    <property type="entry name" value="NAD(P)-bd_dom_sf"/>
</dbReference>
<evidence type="ECO:0000259" key="6">
    <source>
        <dbReference type="Pfam" id="PF08546"/>
    </source>
</evidence>
<dbReference type="InterPro" id="IPR013752">
    <property type="entry name" value="KPA_reductase"/>
</dbReference>
<dbReference type="EMBL" id="BAABJQ010000037">
    <property type="protein sequence ID" value="GAA5199343.1"/>
    <property type="molecule type" value="Genomic_DNA"/>
</dbReference>
<dbReference type="InterPro" id="IPR013332">
    <property type="entry name" value="KPR_N"/>
</dbReference>
<protein>
    <recommendedName>
        <fullName evidence="4">2-dehydropantoate 2-reductase</fullName>
        <ecNumber evidence="4">1.1.1.169</ecNumber>
    </recommendedName>
    <alternativeName>
        <fullName evidence="4">Ketopantoate reductase</fullName>
    </alternativeName>
</protein>
<evidence type="ECO:0000256" key="4">
    <source>
        <dbReference type="RuleBase" id="RU362068"/>
    </source>
</evidence>